<evidence type="ECO:0000313" key="2">
    <source>
        <dbReference type="Proteomes" id="UP000199515"/>
    </source>
</evidence>
<reference evidence="1 2" key="1">
    <citation type="submission" date="2016-10" db="EMBL/GenBank/DDBJ databases">
        <authorList>
            <person name="de Groot N.N."/>
        </authorList>
    </citation>
    <scope>NUCLEOTIDE SEQUENCE [LARGE SCALE GENOMIC DNA]</scope>
    <source>
        <strain evidence="1 2">CPCC 202699</strain>
    </source>
</reference>
<gene>
    <name evidence="1" type="ORF">SAMN05421504_101785</name>
</gene>
<name>A0A1H2U4P3_9PSEU</name>
<sequence length="227" mass="24092">MRIAAVFVVACALLAGGCKERLGGTAAPIAAEVPPSGIAQPMTSVEQFLRKLPSEAELKTIDPKLYQAGAPLPFMASENHKFRLVDACGSRQPSDDRMARSVGVAWNTPPGNFRGFSLRLTSYEGATGAQAVAEAKQALECGYYDVDWMGRYRISEETVPVAHGLDAQFLFTAQVEGTPNADFVAIVGRGNDAVVAKSSSDGSTSPGQARGCLLKLLVMIGESLNRR</sequence>
<dbReference type="Proteomes" id="UP000199515">
    <property type="component" value="Unassembled WGS sequence"/>
</dbReference>
<keyword evidence="2" id="KW-1185">Reference proteome</keyword>
<organism evidence="1 2">
    <name type="scientific">Amycolatopsis xylanica</name>
    <dbReference type="NCBI Taxonomy" id="589385"/>
    <lineage>
        <taxon>Bacteria</taxon>
        <taxon>Bacillati</taxon>
        <taxon>Actinomycetota</taxon>
        <taxon>Actinomycetes</taxon>
        <taxon>Pseudonocardiales</taxon>
        <taxon>Pseudonocardiaceae</taxon>
        <taxon>Amycolatopsis</taxon>
    </lineage>
</organism>
<dbReference type="EMBL" id="FNON01000001">
    <property type="protein sequence ID" value="SDW51182.1"/>
    <property type="molecule type" value="Genomic_DNA"/>
</dbReference>
<dbReference type="PROSITE" id="PS51257">
    <property type="entry name" value="PROKAR_LIPOPROTEIN"/>
    <property type="match status" value="1"/>
</dbReference>
<dbReference type="AlphaFoldDB" id="A0A1H2U4P3"/>
<protein>
    <recommendedName>
        <fullName evidence="3">PknH-like extracellular domain-containing protein</fullName>
    </recommendedName>
</protein>
<evidence type="ECO:0000313" key="1">
    <source>
        <dbReference type="EMBL" id="SDW51182.1"/>
    </source>
</evidence>
<evidence type="ECO:0008006" key="3">
    <source>
        <dbReference type="Google" id="ProtNLM"/>
    </source>
</evidence>
<accession>A0A1H2U4P3</accession>
<proteinExistence type="predicted"/>